<dbReference type="RefSeq" id="WP_071944770.1">
    <property type="nucleotide sequence ID" value="NZ_CP018139.1"/>
</dbReference>
<feature type="transmembrane region" description="Helical" evidence="1">
    <location>
        <begin position="58"/>
        <end position="75"/>
    </location>
</feature>
<keyword evidence="1" id="KW-0812">Transmembrane</keyword>
<dbReference type="InterPro" id="IPR008020">
    <property type="entry name" value="G8P"/>
</dbReference>
<dbReference type="SUPFAM" id="SSF57987">
    <property type="entry name" value="Inovirus (filamentous phage) major coat protein"/>
    <property type="match status" value="1"/>
</dbReference>
<keyword evidence="1" id="KW-0472">Membrane</keyword>
<dbReference type="Proteomes" id="UP000181985">
    <property type="component" value="Chromosome"/>
</dbReference>
<dbReference type="PIRSF" id="PIRSF004117">
    <property type="entry name" value="Phage_coat_B"/>
    <property type="match status" value="1"/>
</dbReference>
<evidence type="ECO:0000313" key="3">
    <source>
        <dbReference type="Proteomes" id="UP000181985"/>
    </source>
</evidence>
<dbReference type="OrthoDB" id="6172234at2"/>
<dbReference type="Pfam" id="PF19199">
    <property type="entry name" value="Phage_coatGP8"/>
    <property type="match status" value="1"/>
</dbReference>
<keyword evidence="1" id="KW-1133">Transmembrane helix</keyword>
<dbReference type="KEGG" id="hsi:BOX17_11670"/>
<proteinExistence type="predicted"/>
<dbReference type="Gene3D" id="1.20.5.80">
    <property type="match status" value="1"/>
</dbReference>
<dbReference type="InterPro" id="IPR023390">
    <property type="entry name" value="Phage_M13_G8P_capsid_dom_sf"/>
</dbReference>
<protein>
    <recommendedName>
        <fullName evidence="4">Phage coat protein</fullName>
    </recommendedName>
</protein>
<dbReference type="EMBL" id="CP018139">
    <property type="protein sequence ID" value="APE31546.1"/>
    <property type="molecule type" value="Genomic_DNA"/>
</dbReference>
<name>A0A1J0VHQ7_9GAMM</name>
<accession>A0A1J0VHQ7</accession>
<sequence>MKSALRKLGHAARNRYTQAGAGITALVVAGTANATEPTAAEAAFTALQSEADAMAGYAWPVVAGIVGSLLAIGLFKKFANKAT</sequence>
<dbReference type="AlphaFoldDB" id="A0A1J0VHQ7"/>
<evidence type="ECO:0000256" key="1">
    <source>
        <dbReference type="SAM" id="Phobius"/>
    </source>
</evidence>
<evidence type="ECO:0000313" key="2">
    <source>
        <dbReference type="EMBL" id="APE31546.1"/>
    </source>
</evidence>
<reference evidence="3" key="1">
    <citation type="submission" date="2016-11" db="EMBL/GenBank/DDBJ databases">
        <title>Halolamina sediminis sp. nov., an extremely halophilic archaeon isolated from solar salt.</title>
        <authorList>
            <person name="Koh H.-W."/>
            <person name="Rani S."/>
            <person name="Park S.-J."/>
        </authorList>
    </citation>
    <scope>NUCLEOTIDE SEQUENCE [LARGE SCALE GENOMIC DNA]</scope>
    <source>
        <strain evidence="3">Hb3</strain>
    </source>
</reference>
<gene>
    <name evidence="2" type="ORF">BOX17_11670</name>
</gene>
<organism evidence="2 3">
    <name type="scientific">Halomonas aestuarii</name>
    <dbReference type="NCBI Taxonomy" id="1897729"/>
    <lineage>
        <taxon>Bacteria</taxon>
        <taxon>Pseudomonadati</taxon>
        <taxon>Pseudomonadota</taxon>
        <taxon>Gammaproteobacteria</taxon>
        <taxon>Oceanospirillales</taxon>
        <taxon>Halomonadaceae</taxon>
        <taxon>Halomonas</taxon>
    </lineage>
</organism>
<evidence type="ECO:0008006" key="4">
    <source>
        <dbReference type="Google" id="ProtNLM"/>
    </source>
</evidence>
<keyword evidence="3" id="KW-1185">Reference proteome</keyword>